<dbReference type="PANTHER" id="PTHR48100:SF1">
    <property type="entry name" value="HISTIDINE PHOSPHATASE FAMILY PROTEIN-RELATED"/>
    <property type="match status" value="1"/>
</dbReference>
<dbReference type="Gene3D" id="3.40.50.1240">
    <property type="entry name" value="Phosphoglycerate mutase-like"/>
    <property type="match status" value="1"/>
</dbReference>
<reference evidence="1 2" key="1">
    <citation type="journal article" date="2016" name="Nat. Commun.">
        <title>Thousands of microbial genomes shed light on interconnected biogeochemical processes in an aquifer system.</title>
        <authorList>
            <person name="Anantharaman K."/>
            <person name="Brown C.T."/>
            <person name="Hug L.A."/>
            <person name="Sharon I."/>
            <person name="Castelle C.J."/>
            <person name="Probst A.J."/>
            <person name="Thomas B.C."/>
            <person name="Singh A."/>
            <person name="Wilkins M.J."/>
            <person name="Karaoz U."/>
            <person name="Brodie E.L."/>
            <person name="Williams K.H."/>
            <person name="Hubbard S.S."/>
            <person name="Banfield J.F."/>
        </authorList>
    </citation>
    <scope>NUCLEOTIDE SEQUENCE [LARGE SCALE GENOMIC DNA]</scope>
</reference>
<proteinExistence type="predicted"/>
<sequence length="207" mass="23942">MIVYFVRHGESEAASKGVFQSDDDTLSILGKRQAEILSRRLSNLQVDSIFSSPLERAQETGEIIAKKIGKSVEIWEDLKEARSPKEIVGRSLDDSEVRVIRTLIKKNFHKGNWKYSDEETFNELRQRAEKVLQRLVKMSKKQNILCVSHAGIIKMILAKMIFGGTLKPQIYWDFKYHLHSENTGVTVCEYNKKKTWILTTWNDTTHL</sequence>
<dbReference type="InterPro" id="IPR050275">
    <property type="entry name" value="PGM_Phosphatase"/>
</dbReference>
<protein>
    <recommendedName>
        <fullName evidence="3">Phosphoglycerate mutase</fullName>
    </recommendedName>
</protein>
<dbReference type="Proteomes" id="UP000177091">
    <property type="component" value="Unassembled WGS sequence"/>
</dbReference>
<dbReference type="CDD" id="cd07067">
    <property type="entry name" value="HP_PGM_like"/>
    <property type="match status" value="1"/>
</dbReference>
<dbReference type="PANTHER" id="PTHR48100">
    <property type="entry name" value="BROAD-SPECIFICITY PHOSPHATASE YOR283W-RELATED"/>
    <property type="match status" value="1"/>
</dbReference>
<evidence type="ECO:0008006" key="3">
    <source>
        <dbReference type="Google" id="ProtNLM"/>
    </source>
</evidence>
<organism evidence="1 2">
    <name type="scientific">Candidatus Woesebacteria bacterium GWA1_42_12</name>
    <dbReference type="NCBI Taxonomy" id="1802472"/>
    <lineage>
        <taxon>Bacteria</taxon>
        <taxon>Candidatus Woeseibacteriota</taxon>
    </lineage>
</organism>
<dbReference type="Pfam" id="PF00300">
    <property type="entry name" value="His_Phos_1"/>
    <property type="match status" value="1"/>
</dbReference>
<dbReference type="GO" id="GO:0005737">
    <property type="term" value="C:cytoplasm"/>
    <property type="evidence" value="ECO:0007669"/>
    <property type="project" value="TreeGrafter"/>
</dbReference>
<evidence type="ECO:0000313" key="2">
    <source>
        <dbReference type="Proteomes" id="UP000177091"/>
    </source>
</evidence>
<gene>
    <name evidence="1" type="ORF">A2112_00305</name>
</gene>
<dbReference type="AlphaFoldDB" id="A0A1F7WMX8"/>
<dbReference type="InterPro" id="IPR029033">
    <property type="entry name" value="His_PPase_superfam"/>
</dbReference>
<name>A0A1F7WMX8_9BACT</name>
<dbReference type="SUPFAM" id="SSF53254">
    <property type="entry name" value="Phosphoglycerate mutase-like"/>
    <property type="match status" value="1"/>
</dbReference>
<comment type="caution">
    <text evidence="1">The sequence shown here is derived from an EMBL/GenBank/DDBJ whole genome shotgun (WGS) entry which is preliminary data.</text>
</comment>
<dbReference type="InterPro" id="IPR013078">
    <property type="entry name" value="His_Pase_superF_clade-1"/>
</dbReference>
<accession>A0A1F7WMX8</accession>
<dbReference type="SMART" id="SM00855">
    <property type="entry name" value="PGAM"/>
    <property type="match status" value="1"/>
</dbReference>
<dbReference type="GO" id="GO:0016791">
    <property type="term" value="F:phosphatase activity"/>
    <property type="evidence" value="ECO:0007669"/>
    <property type="project" value="TreeGrafter"/>
</dbReference>
<evidence type="ECO:0000313" key="1">
    <source>
        <dbReference type="EMBL" id="OGM04193.1"/>
    </source>
</evidence>
<dbReference type="EMBL" id="MGFK01000018">
    <property type="protein sequence ID" value="OGM04193.1"/>
    <property type="molecule type" value="Genomic_DNA"/>
</dbReference>